<dbReference type="Proteomes" id="UP000799536">
    <property type="component" value="Unassembled WGS sequence"/>
</dbReference>
<feature type="domain" description="Glucose-methanol-choline oxidoreductase N-terminal" evidence="1">
    <location>
        <begin position="4"/>
        <end position="52"/>
    </location>
</feature>
<proteinExistence type="predicted"/>
<gene>
    <name evidence="2" type="ORF">GQ43DRAFT_370815</name>
</gene>
<accession>A0A9P4JLW2</accession>
<evidence type="ECO:0000313" key="2">
    <source>
        <dbReference type="EMBL" id="KAF2201692.1"/>
    </source>
</evidence>
<dbReference type="InterPro" id="IPR036188">
    <property type="entry name" value="FAD/NAD-bd_sf"/>
</dbReference>
<dbReference type="Pfam" id="PF00732">
    <property type="entry name" value="GMC_oxred_N"/>
    <property type="match status" value="1"/>
</dbReference>
<feature type="non-terminal residue" evidence="2">
    <location>
        <position position="1"/>
    </location>
</feature>
<dbReference type="EMBL" id="ML993965">
    <property type="protein sequence ID" value="KAF2201692.1"/>
    <property type="molecule type" value="Genomic_DNA"/>
</dbReference>
<dbReference type="InterPro" id="IPR000172">
    <property type="entry name" value="GMC_OxRdtase_N"/>
</dbReference>
<dbReference type="AlphaFoldDB" id="A0A9P4JLW2"/>
<dbReference type="Gene3D" id="3.50.50.60">
    <property type="entry name" value="FAD/NAD(P)-binding domain"/>
    <property type="match status" value="1"/>
</dbReference>
<evidence type="ECO:0000259" key="1">
    <source>
        <dbReference type="Pfam" id="PF00732"/>
    </source>
</evidence>
<comment type="caution">
    <text evidence="2">The sequence shown here is derived from an EMBL/GenBank/DDBJ whole genome shotgun (WGS) entry which is preliminary data.</text>
</comment>
<dbReference type="GO" id="GO:0016614">
    <property type="term" value="F:oxidoreductase activity, acting on CH-OH group of donors"/>
    <property type="evidence" value="ECO:0007669"/>
    <property type="project" value="InterPro"/>
</dbReference>
<evidence type="ECO:0000313" key="3">
    <source>
        <dbReference type="Proteomes" id="UP000799536"/>
    </source>
</evidence>
<organism evidence="2 3">
    <name type="scientific">Delitschia confertaspora ATCC 74209</name>
    <dbReference type="NCBI Taxonomy" id="1513339"/>
    <lineage>
        <taxon>Eukaryota</taxon>
        <taxon>Fungi</taxon>
        <taxon>Dikarya</taxon>
        <taxon>Ascomycota</taxon>
        <taxon>Pezizomycotina</taxon>
        <taxon>Dothideomycetes</taxon>
        <taxon>Pleosporomycetidae</taxon>
        <taxon>Pleosporales</taxon>
        <taxon>Delitschiaceae</taxon>
        <taxon>Delitschia</taxon>
    </lineage>
</organism>
<dbReference type="GO" id="GO:0050660">
    <property type="term" value="F:flavin adenine dinucleotide binding"/>
    <property type="evidence" value="ECO:0007669"/>
    <property type="project" value="InterPro"/>
</dbReference>
<name>A0A9P4JLW2_9PLEO</name>
<reference evidence="2" key="1">
    <citation type="journal article" date="2020" name="Stud. Mycol.">
        <title>101 Dothideomycetes genomes: a test case for predicting lifestyles and emergence of pathogens.</title>
        <authorList>
            <person name="Haridas S."/>
            <person name="Albert R."/>
            <person name="Binder M."/>
            <person name="Bloem J."/>
            <person name="Labutti K."/>
            <person name="Salamov A."/>
            <person name="Andreopoulos B."/>
            <person name="Baker S."/>
            <person name="Barry K."/>
            <person name="Bills G."/>
            <person name="Bluhm B."/>
            <person name="Cannon C."/>
            <person name="Castanera R."/>
            <person name="Culley D."/>
            <person name="Daum C."/>
            <person name="Ezra D."/>
            <person name="Gonzalez J."/>
            <person name="Henrissat B."/>
            <person name="Kuo A."/>
            <person name="Liang C."/>
            <person name="Lipzen A."/>
            <person name="Lutzoni F."/>
            <person name="Magnuson J."/>
            <person name="Mondo S."/>
            <person name="Nolan M."/>
            <person name="Ohm R."/>
            <person name="Pangilinan J."/>
            <person name="Park H.-J."/>
            <person name="Ramirez L."/>
            <person name="Alfaro M."/>
            <person name="Sun H."/>
            <person name="Tritt A."/>
            <person name="Yoshinaga Y."/>
            <person name="Zwiers L.-H."/>
            <person name="Turgeon B."/>
            <person name="Goodwin S."/>
            <person name="Spatafora J."/>
            <person name="Crous P."/>
            <person name="Grigoriev I."/>
        </authorList>
    </citation>
    <scope>NUCLEOTIDE SEQUENCE</scope>
    <source>
        <strain evidence="2">ATCC 74209</strain>
    </source>
</reference>
<protein>
    <recommendedName>
        <fullName evidence="1">Glucose-methanol-choline oxidoreductase N-terminal domain-containing protein</fullName>
    </recommendedName>
</protein>
<dbReference type="OrthoDB" id="269227at2759"/>
<keyword evidence="3" id="KW-1185">Reference proteome</keyword>
<sequence length="87" mass="9745">VHYAQGKALGGSYAVNTMSYLLSAFGAYQRWAERVGDSSYTFPNPLAYFRKSVHLTPPNLEKRNSTNATPEYDPTAFSLTEWPLQVP</sequence>